<reference evidence="1 2" key="1">
    <citation type="submission" date="2014-04" db="EMBL/GenBank/DDBJ databases">
        <title>Genome assembly of Hyalangium minutum DSM 14724.</title>
        <authorList>
            <person name="Sharma G."/>
            <person name="Subramanian S."/>
        </authorList>
    </citation>
    <scope>NUCLEOTIDE SEQUENCE [LARGE SCALE GENOMIC DNA]</scope>
    <source>
        <strain evidence="1 2">DSM 14724</strain>
    </source>
</reference>
<accession>A0A085WTS5</accession>
<dbReference type="EMBL" id="JMCB01000002">
    <property type="protein sequence ID" value="KFE71088.1"/>
    <property type="molecule type" value="Genomic_DNA"/>
</dbReference>
<keyword evidence="2" id="KW-1185">Reference proteome</keyword>
<protein>
    <submittedName>
        <fullName evidence="1">Uncharacterized protein</fullName>
    </submittedName>
</protein>
<evidence type="ECO:0000313" key="1">
    <source>
        <dbReference type="EMBL" id="KFE71088.1"/>
    </source>
</evidence>
<gene>
    <name evidence="1" type="ORF">DB31_3218</name>
</gene>
<dbReference type="Proteomes" id="UP000028725">
    <property type="component" value="Unassembled WGS sequence"/>
</dbReference>
<proteinExistence type="predicted"/>
<dbReference type="STRING" id="394096.DB31_3218"/>
<sequence length="103" mass="11490">MDTRQERLLYTRSARARLQALPAEVRLHVETHMANLTLLIEGLAPEHLPQMLAHEDEGFVTAVPGARVRFVVAPAARALLVYRIETLPEREVAPAVHPQLGPE</sequence>
<dbReference type="RefSeq" id="WP_044182607.1">
    <property type="nucleotide sequence ID" value="NZ_JMCB01000002.1"/>
</dbReference>
<evidence type="ECO:0000313" key="2">
    <source>
        <dbReference type="Proteomes" id="UP000028725"/>
    </source>
</evidence>
<organism evidence="1 2">
    <name type="scientific">Hyalangium minutum</name>
    <dbReference type="NCBI Taxonomy" id="394096"/>
    <lineage>
        <taxon>Bacteria</taxon>
        <taxon>Pseudomonadati</taxon>
        <taxon>Myxococcota</taxon>
        <taxon>Myxococcia</taxon>
        <taxon>Myxococcales</taxon>
        <taxon>Cystobacterineae</taxon>
        <taxon>Archangiaceae</taxon>
        <taxon>Hyalangium</taxon>
    </lineage>
</organism>
<comment type="caution">
    <text evidence="1">The sequence shown here is derived from an EMBL/GenBank/DDBJ whole genome shotgun (WGS) entry which is preliminary data.</text>
</comment>
<name>A0A085WTS5_9BACT</name>
<dbReference type="AlphaFoldDB" id="A0A085WTS5"/>